<dbReference type="GO" id="GO:0016491">
    <property type="term" value="F:oxidoreductase activity"/>
    <property type="evidence" value="ECO:0007669"/>
    <property type="project" value="UniProtKB-KW"/>
</dbReference>
<accession>A0A5N5QK64</accession>
<evidence type="ECO:0000256" key="2">
    <source>
        <dbReference type="ARBA" id="ARBA00022857"/>
    </source>
</evidence>
<dbReference type="OrthoDB" id="3819888at2759"/>
<dbReference type="EMBL" id="SSOP01000079">
    <property type="protein sequence ID" value="KAB5592024.1"/>
    <property type="molecule type" value="Genomic_DNA"/>
</dbReference>
<organism evidence="4 5">
    <name type="scientific">Ceratobasidium theobromae</name>
    <dbReference type="NCBI Taxonomy" id="1582974"/>
    <lineage>
        <taxon>Eukaryota</taxon>
        <taxon>Fungi</taxon>
        <taxon>Dikarya</taxon>
        <taxon>Basidiomycota</taxon>
        <taxon>Agaricomycotina</taxon>
        <taxon>Agaricomycetes</taxon>
        <taxon>Cantharellales</taxon>
        <taxon>Ceratobasidiaceae</taxon>
        <taxon>Ceratobasidium</taxon>
    </lineage>
</organism>
<dbReference type="Pfam" id="PF13561">
    <property type="entry name" value="adh_short_C2"/>
    <property type="match status" value="1"/>
</dbReference>
<comment type="caution">
    <text evidence="4">The sequence shown here is derived from an EMBL/GenBank/DDBJ whole genome shotgun (WGS) entry which is preliminary data.</text>
</comment>
<dbReference type="InterPro" id="IPR002347">
    <property type="entry name" value="SDR_fam"/>
</dbReference>
<evidence type="ECO:0000313" key="5">
    <source>
        <dbReference type="Proteomes" id="UP000383932"/>
    </source>
</evidence>
<dbReference type="InterPro" id="IPR020904">
    <property type="entry name" value="Sc_DH/Rdtase_CS"/>
</dbReference>
<dbReference type="Proteomes" id="UP000383932">
    <property type="component" value="Unassembled WGS sequence"/>
</dbReference>
<proteinExistence type="inferred from homology"/>
<dbReference type="AlphaFoldDB" id="A0A5N5QK64"/>
<comment type="similarity">
    <text evidence="1">Belongs to the short-chain dehydrogenases/reductases (SDR) family.</text>
</comment>
<reference evidence="4 5" key="1">
    <citation type="journal article" date="2019" name="Fungal Biol. Biotechnol.">
        <title>Draft genome sequence of fastidious pathogen Ceratobasidium theobromae, which causes vascular-streak dieback in Theobroma cacao.</title>
        <authorList>
            <person name="Ali S.S."/>
            <person name="Asman A."/>
            <person name="Shao J."/>
            <person name="Firmansyah A.P."/>
            <person name="Susilo A.W."/>
            <person name="Rosmana A."/>
            <person name="McMahon P."/>
            <person name="Junaid M."/>
            <person name="Guest D."/>
            <person name="Kheng T.Y."/>
            <person name="Meinhardt L.W."/>
            <person name="Bailey B.A."/>
        </authorList>
    </citation>
    <scope>NUCLEOTIDE SEQUENCE [LARGE SCALE GENOMIC DNA]</scope>
    <source>
        <strain evidence="4 5">CT2</strain>
    </source>
</reference>
<evidence type="ECO:0000313" key="4">
    <source>
        <dbReference type="EMBL" id="KAB5592024.1"/>
    </source>
</evidence>
<name>A0A5N5QK64_9AGAM</name>
<dbReference type="InterPro" id="IPR036291">
    <property type="entry name" value="NAD(P)-bd_dom_sf"/>
</dbReference>
<keyword evidence="2" id="KW-0521">NADP</keyword>
<dbReference type="PANTHER" id="PTHR43618">
    <property type="entry name" value="7-ALPHA-HYDROXYSTEROID DEHYDROGENASE"/>
    <property type="match status" value="1"/>
</dbReference>
<evidence type="ECO:0000256" key="3">
    <source>
        <dbReference type="ARBA" id="ARBA00023002"/>
    </source>
</evidence>
<gene>
    <name evidence="4" type="ORF">CTheo_4548</name>
</gene>
<dbReference type="PROSITE" id="PS00061">
    <property type="entry name" value="ADH_SHORT"/>
    <property type="match status" value="1"/>
</dbReference>
<keyword evidence="5" id="KW-1185">Reference proteome</keyword>
<protein>
    <submittedName>
        <fullName evidence="4">Short-chain dehydrogenase</fullName>
    </submittedName>
</protein>
<dbReference type="PANTHER" id="PTHR43618:SF4">
    <property type="entry name" value="SHORT CHAIN DEHYDROGENASE_REDUCTASE FAMILY (AFU_ORTHOLOGUE AFUA_7G04540)"/>
    <property type="match status" value="1"/>
</dbReference>
<sequence length="296" mass="31298">MDHLLANNLFDVSDRIALVTGGGSGIGLMIAQALAANGAKVYVGSRKSEKVESSAEEYTPKITGQIIPIGLDVTDKESIKNAVKIITDSKFKGSSMCCAGMSGPHSNFLYDPSAPEQKDPEAFGNGLFNEEFGAEWANTFGLNVASIFFMTSAFLGLLNKASETRGAWSSSVINISSVSGQLRISENHFSYNASKAAAIHLTHMFATEFALKNIQVNSIAPGVHPSEMTHVQGKRALSGEKASSIGKALRDIPFQRSGTDTDMGGAALFLSSPASYYVHGQVITVDGGFKAVHPAT</sequence>
<dbReference type="Pfam" id="PF00106">
    <property type="entry name" value="adh_short"/>
    <property type="match status" value="1"/>
</dbReference>
<dbReference type="Gene3D" id="3.40.50.720">
    <property type="entry name" value="NAD(P)-binding Rossmann-like Domain"/>
    <property type="match status" value="1"/>
</dbReference>
<dbReference type="PRINTS" id="PR00081">
    <property type="entry name" value="GDHRDH"/>
</dbReference>
<keyword evidence="3" id="KW-0560">Oxidoreductase</keyword>
<dbReference type="InterPro" id="IPR052178">
    <property type="entry name" value="Sec_Metab_Biosynth_SDR"/>
</dbReference>
<dbReference type="SUPFAM" id="SSF51735">
    <property type="entry name" value="NAD(P)-binding Rossmann-fold domains"/>
    <property type="match status" value="1"/>
</dbReference>
<evidence type="ECO:0000256" key="1">
    <source>
        <dbReference type="ARBA" id="ARBA00006484"/>
    </source>
</evidence>